<gene>
    <name evidence="2" type="ORF">KDA_20870</name>
</gene>
<dbReference type="OrthoDB" id="162071at2"/>
<comment type="caution">
    <text evidence="2">The sequence shown here is derived from an EMBL/GenBank/DDBJ whole genome shotgun (WGS) entry which is preliminary data.</text>
</comment>
<dbReference type="AlphaFoldDB" id="A0A402B5I3"/>
<name>A0A402B5I3_9CHLR</name>
<evidence type="ECO:0000256" key="1">
    <source>
        <dbReference type="SAM" id="Phobius"/>
    </source>
</evidence>
<keyword evidence="1" id="KW-0812">Transmembrane</keyword>
<sequence length="129" mass="14392">MLQQSAKNHYDNRGSQLPRELARPKRLQIFLHGFKTLKLVKALMVDRRVPVFKKGLFVASIAGIIAILLFPDAINETILSTVLPLVGTVIGVPLDAGFDWIALSLVAVNLLRYFPAEVVSEHYGHIFDK</sequence>
<evidence type="ECO:0000313" key="2">
    <source>
        <dbReference type="EMBL" id="GCE26603.1"/>
    </source>
</evidence>
<feature type="transmembrane region" description="Helical" evidence="1">
    <location>
        <begin position="82"/>
        <end position="108"/>
    </location>
</feature>
<keyword evidence="3" id="KW-1185">Reference proteome</keyword>
<reference evidence="3" key="1">
    <citation type="submission" date="2018-12" db="EMBL/GenBank/DDBJ databases">
        <title>Tengunoibacter tsumagoiensis gen. nov., sp. nov., Dictyobacter kobayashii sp. nov., D. alpinus sp. nov., and D. joshuensis sp. nov. and description of Dictyobacteraceae fam. nov. within the order Ktedonobacterales isolated from Tengu-no-mugimeshi.</title>
        <authorList>
            <person name="Wang C.M."/>
            <person name="Zheng Y."/>
            <person name="Sakai Y."/>
            <person name="Toyoda A."/>
            <person name="Minakuchi Y."/>
            <person name="Abe K."/>
            <person name="Yokota A."/>
            <person name="Yabe S."/>
        </authorList>
    </citation>
    <scope>NUCLEOTIDE SEQUENCE [LARGE SCALE GENOMIC DNA]</scope>
    <source>
        <strain evidence="3">Uno16</strain>
    </source>
</reference>
<accession>A0A402B5I3</accession>
<keyword evidence="1" id="KW-1133">Transmembrane helix</keyword>
<proteinExistence type="predicted"/>
<dbReference type="Proteomes" id="UP000287171">
    <property type="component" value="Unassembled WGS sequence"/>
</dbReference>
<dbReference type="EMBL" id="BIFT01000001">
    <property type="protein sequence ID" value="GCE26603.1"/>
    <property type="molecule type" value="Genomic_DNA"/>
</dbReference>
<feature type="transmembrane region" description="Helical" evidence="1">
    <location>
        <begin position="51"/>
        <end position="70"/>
    </location>
</feature>
<keyword evidence="1" id="KW-0472">Membrane</keyword>
<dbReference type="RefSeq" id="WP_126627035.1">
    <property type="nucleotide sequence ID" value="NZ_BIFT01000001.1"/>
</dbReference>
<protein>
    <submittedName>
        <fullName evidence="2">Uncharacterized protein</fullName>
    </submittedName>
</protein>
<organism evidence="2 3">
    <name type="scientific">Dictyobacter alpinus</name>
    <dbReference type="NCBI Taxonomy" id="2014873"/>
    <lineage>
        <taxon>Bacteria</taxon>
        <taxon>Bacillati</taxon>
        <taxon>Chloroflexota</taxon>
        <taxon>Ktedonobacteria</taxon>
        <taxon>Ktedonobacterales</taxon>
        <taxon>Dictyobacteraceae</taxon>
        <taxon>Dictyobacter</taxon>
    </lineage>
</organism>
<evidence type="ECO:0000313" key="3">
    <source>
        <dbReference type="Proteomes" id="UP000287171"/>
    </source>
</evidence>